<evidence type="ECO:0000256" key="4">
    <source>
        <dbReference type="ARBA" id="ARBA00012781"/>
    </source>
</evidence>
<evidence type="ECO:0000256" key="5">
    <source>
        <dbReference type="ARBA" id="ARBA00014514"/>
    </source>
</evidence>
<reference evidence="14" key="1">
    <citation type="journal article" date="2020" name="Stud. Mycol.">
        <title>101 Dothideomycetes genomes: a test case for predicting lifestyles and emergence of pathogens.</title>
        <authorList>
            <person name="Haridas S."/>
            <person name="Albert R."/>
            <person name="Binder M."/>
            <person name="Bloem J."/>
            <person name="Labutti K."/>
            <person name="Salamov A."/>
            <person name="Andreopoulos B."/>
            <person name="Baker S."/>
            <person name="Barry K."/>
            <person name="Bills G."/>
            <person name="Bluhm B."/>
            <person name="Cannon C."/>
            <person name="Castanera R."/>
            <person name="Culley D."/>
            <person name="Daum C."/>
            <person name="Ezra D."/>
            <person name="Gonzalez J."/>
            <person name="Henrissat B."/>
            <person name="Kuo A."/>
            <person name="Liang C."/>
            <person name="Lipzen A."/>
            <person name="Lutzoni F."/>
            <person name="Magnuson J."/>
            <person name="Mondo S."/>
            <person name="Nolan M."/>
            <person name="Ohm R."/>
            <person name="Pangilinan J."/>
            <person name="Park H.-J."/>
            <person name="Ramirez L."/>
            <person name="Alfaro M."/>
            <person name="Sun H."/>
            <person name="Tritt A."/>
            <person name="Yoshinaga Y."/>
            <person name="Zwiers L.-H."/>
            <person name="Turgeon B."/>
            <person name="Goodwin S."/>
            <person name="Spatafora J."/>
            <person name="Crous P."/>
            <person name="Grigoriev I."/>
        </authorList>
    </citation>
    <scope>NUCLEOTIDE SEQUENCE</scope>
    <source>
        <strain evidence="14">CBS 113979</strain>
    </source>
</reference>
<comment type="subunit">
    <text evidence="3">Homodimer.</text>
</comment>
<evidence type="ECO:0000259" key="13">
    <source>
        <dbReference type="Pfam" id="PF01979"/>
    </source>
</evidence>
<keyword evidence="15" id="KW-1185">Reference proteome</keyword>
<protein>
    <recommendedName>
        <fullName evidence="5 12">Guanine deaminase</fullName>
        <shortName evidence="12">Guanase</shortName>
        <ecNumber evidence="4 12">3.5.4.3</ecNumber>
    </recommendedName>
    <alternativeName>
        <fullName evidence="11 12">Guanine aminohydrolase</fullName>
    </alternativeName>
</protein>
<evidence type="ECO:0000256" key="12">
    <source>
        <dbReference type="RuleBase" id="RU366009"/>
    </source>
</evidence>
<comment type="cofactor">
    <cofactor evidence="12">
        <name>Zn(2+)</name>
        <dbReference type="ChEBI" id="CHEBI:29105"/>
    </cofactor>
    <text evidence="12">Binds 1 zinc ion per subunit.</text>
</comment>
<comment type="function">
    <text evidence="10 12">Catalyzes the hydrolytic deamination of guanine, producing xanthine and ammonia.</text>
</comment>
<evidence type="ECO:0000256" key="9">
    <source>
        <dbReference type="ARBA" id="ARBA00022833"/>
    </source>
</evidence>
<dbReference type="GO" id="GO:0008892">
    <property type="term" value="F:guanine deaminase activity"/>
    <property type="evidence" value="ECO:0007669"/>
    <property type="project" value="UniProtKB-UniRule"/>
</dbReference>
<proteinExistence type="inferred from homology"/>
<dbReference type="PANTHER" id="PTHR11271">
    <property type="entry name" value="GUANINE DEAMINASE"/>
    <property type="match status" value="1"/>
</dbReference>
<evidence type="ECO:0000256" key="11">
    <source>
        <dbReference type="ARBA" id="ARBA00083147"/>
    </source>
</evidence>
<dbReference type="PANTHER" id="PTHR11271:SF6">
    <property type="entry name" value="GUANINE DEAMINASE"/>
    <property type="match status" value="1"/>
</dbReference>
<dbReference type="InterPro" id="IPR011059">
    <property type="entry name" value="Metal-dep_hydrolase_composite"/>
</dbReference>
<dbReference type="AlphaFoldDB" id="A0A6G1H2B4"/>
<dbReference type="InterPro" id="IPR006680">
    <property type="entry name" value="Amidohydro-rel"/>
</dbReference>
<dbReference type="UniPathway" id="UPA00603">
    <property type="reaction ID" value="UER00660"/>
</dbReference>
<keyword evidence="9 12" id="KW-0862">Zinc</keyword>
<dbReference type="Proteomes" id="UP000800041">
    <property type="component" value="Unassembled WGS sequence"/>
</dbReference>
<evidence type="ECO:0000256" key="6">
    <source>
        <dbReference type="ARBA" id="ARBA00022553"/>
    </source>
</evidence>
<comment type="similarity">
    <text evidence="2 12">Belongs to the metallo-dependent hydrolases superfamily. ATZ/TRZ family.</text>
</comment>
<dbReference type="GO" id="GO:0006147">
    <property type="term" value="P:guanine catabolic process"/>
    <property type="evidence" value="ECO:0007669"/>
    <property type="project" value="UniProtKB-UniRule"/>
</dbReference>
<feature type="domain" description="Amidohydrolase-related" evidence="13">
    <location>
        <begin position="66"/>
        <end position="448"/>
    </location>
</feature>
<dbReference type="EMBL" id="ML977154">
    <property type="protein sequence ID" value="KAF1987108.1"/>
    <property type="molecule type" value="Genomic_DNA"/>
</dbReference>
<evidence type="ECO:0000256" key="1">
    <source>
        <dbReference type="ARBA" id="ARBA00004984"/>
    </source>
</evidence>
<keyword evidence="6" id="KW-0597">Phosphoprotein</keyword>
<gene>
    <name evidence="14" type="ORF">K402DRAFT_376435</name>
</gene>
<evidence type="ECO:0000256" key="10">
    <source>
        <dbReference type="ARBA" id="ARBA00056079"/>
    </source>
</evidence>
<dbReference type="InterPro" id="IPR032466">
    <property type="entry name" value="Metal_Hydrolase"/>
</dbReference>
<dbReference type="Gene3D" id="3.20.20.140">
    <property type="entry name" value="Metal-dependent hydrolases"/>
    <property type="match status" value="1"/>
</dbReference>
<dbReference type="InterPro" id="IPR051607">
    <property type="entry name" value="Metallo-dep_hydrolases"/>
</dbReference>
<dbReference type="SUPFAM" id="SSF51338">
    <property type="entry name" value="Composite domain of metallo-dependent hydrolases"/>
    <property type="match status" value="1"/>
</dbReference>
<evidence type="ECO:0000256" key="7">
    <source>
        <dbReference type="ARBA" id="ARBA00022723"/>
    </source>
</evidence>
<keyword evidence="7 12" id="KW-0479">Metal-binding</keyword>
<dbReference type="Pfam" id="PF01979">
    <property type="entry name" value="Amidohydro_1"/>
    <property type="match status" value="1"/>
</dbReference>
<keyword evidence="8 12" id="KW-0378">Hydrolase</keyword>
<name>A0A6G1H2B4_9PEZI</name>
<comment type="catalytic activity">
    <reaction evidence="12">
        <text>guanine + H2O + H(+) = xanthine + NH4(+)</text>
        <dbReference type="Rhea" id="RHEA:14665"/>
        <dbReference type="ChEBI" id="CHEBI:15377"/>
        <dbReference type="ChEBI" id="CHEBI:15378"/>
        <dbReference type="ChEBI" id="CHEBI:16235"/>
        <dbReference type="ChEBI" id="CHEBI:17712"/>
        <dbReference type="ChEBI" id="CHEBI:28938"/>
        <dbReference type="EC" id="3.5.4.3"/>
    </reaction>
</comment>
<evidence type="ECO:0000313" key="14">
    <source>
        <dbReference type="EMBL" id="KAF1987108.1"/>
    </source>
</evidence>
<accession>A0A6G1H2B4</accession>
<evidence type="ECO:0000256" key="3">
    <source>
        <dbReference type="ARBA" id="ARBA00011738"/>
    </source>
</evidence>
<dbReference type="GO" id="GO:0008270">
    <property type="term" value="F:zinc ion binding"/>
    <property type="evidence" value="ECO:0007669"/>
    <property type="project" value="UniProtKB-UniRule"/>
</dbReference>
<evidence type="ECO:0000256" key="2">
    <source>
        <dbReference type="ARBA" id="ARBA00006745"/>
    </source>
</evidence>
<evidence type="ECO:0000313" key="15">
    <source>
        <dbReference type="Proteomes" id="UP000800041"/>
    </source>
</evidence>
<dbReference type="NCBIfam" id="TIGR02967">
    <property type="entry name" value="guan_deamin"/>
    <property type="match status" value="1"/>
</dbReference>
<evidence type="ECO:0000256" key="8">
    <source>
        <dbReference type="ARBA" id="ARBA00022801"/>
    </source>
</evidence>
<dbReference type="CDD" id="cd01303">
    <property type="entry name" value="GDEase"/>
    <property type="match status" value="1"/>
</dbReference>
<dbReference type="EC" id="3.5.4.3" evidence="4 12"/>
<sequence>MAQIFFGRFVHSVSLKELEICEHGGIGVDERGKIVFVERNVKDVQVLLEKPGWENAKVVRIFANSFMFPGFIDTHIHASQYPNAGIFGSSTLLDWLNTYTFPLESKFQELDVARTVYNRVVSRTLANGTTTASYYATIHVPSTNLLADICLARGQRAFVGRVCMDQNAPDYYRDETVDEVISATRQCIDHIKKIDPEHQLVTPIITPRFAPSCTRQCLDRLGELHKETNLPVQTHISENKGEIQFVKELFPDSTSYADVYEKSGLLTEKMILAHAVHLTEDEKALIKKRDAKISHCPASNTALTSGTAKVRQLVDAGITVSLGTDVSGGFSASILESARQAIWVSRFVAMEGGDDNKLSVAEVLYLATRGGAKTVGLEDQIGGFEVGKDWDVQMINLGEVDEGSEGIKDYTSPVDIFGWESQDNVVAKWLYSGDDRNVVAVWVKGKLVHTTSRYSL</sequence>
<dbReference type="Gene3D" id="2.30.40.10">
    <property type="entry name" value="Urease, subunit C, domain 1"/>
    <property type="match status" value="1"/>
</dbReference>
<dbReference type="OrthoDB" id="194468at2759"/>
<dbReference type="InterPro" id="IPR014311">
    <property type="entry name" value="Guanine_deaminase"/>
</dbReference>
<organism evidence="14 15">
    <name type="scientific">Aulographum hederae CBS 113979</name>
    <dbReference type="NCBI Taxonomy" id="1176131"/>
    <lineage>
        <taxon>Eukaryota</taxon>
        <taxon>Fungi</taxon>
        <taxon>Dikarya</taxon>
        <taxon>Ascomycota</taxon>
        <taxon>Pezizomycotina</taxon>
        <taxon>Dothideomycetes</taxon>
        <taxon>Pleosporomycetidae</taxon>
        <taxon>Aulographales</taxon>
        <taxon>Aulographaceae</taxon>
    </lineage>
</organism>
<dbReference type="SUPFAM" id="SSF51556">
    <property type="entry name" value="Metallo-dependent hydrolases"/>
    <property type="match status" value="1"/>
</dbReference>
<dbReference type="FunFam" id="3.20.20.140:FF:000021">
    <property type="entry name" value="Guanine deaminase"/>
    <property type="match status" value="1"/>
</dbReference>
<comment type="pathway">
    <text evidence="1 12">Purine metabolism; guanine degradation; xanthine from guanine: step 1/1.</text>
</comment>
<dbReference type="GO" id="GO:0005829">
    <property type="term" value="C:cytosol"/>
    <property type="evidence" value="ECO:0007669"/>
    <property type="project" value="TreeGrafter"/>
</dbReference>